<feature type="domain" description="Hen1 N-terminal" evidence="13">
    <location>
        <begin position="1"/>
        <end position="219"/>
    </location>
</feature>
<evidence type="ECO:0000313" key="14">
    <source>
        <dbReference type="EMBL" id="MEX3744958.1"/>
    </source>
</evidence>
<accession>A0ABV3VVP4</accession>
<dbReference type="SUPFAM" id="SSF53335">
    <property type="entry name" value="S-adenosyl-L-methionine-dependent methyltransferases"/>
    <property type="match status" value="1"/>
</dbReference>
<dbReference type="InterPro" id="IPR038546">
    <property type="entry name" value="Hen1_N_sf"/>
</dbReference>
<evidence type="ECO:0000259" key="13">
    <source>
        <dbReference type="Pfam" id="PF12623"/>
    </source>
</evidence>
<comment type="similarity">
    <text evidence="2">Belongs to the methyltransferase superfamily. HEN1 family.</text>
</comment>
<keyword evidence="8" id="KW-0460">Magnesium</keyword>
<dbReference type="Pfam" id="PF13489">
    <property type="entry name" value="Methyltransf_23"/>
    <property type="match status" value="1"/>
</dbReference>
<dbReference type="GO" id="GO:0008168">
    <property type="term" value="F:methyltransferase activity"/>
    <property type="evidence" value="ECO:0007669"/>
    <property type="project" value="UniProtKB-KW"/>
</dbReference>
<keyword evidence="4 14" id="KW-0489">Methyltransferase</keyword>
<evidence type="ECO:0000313" key="15">
    <source>
        <dbReference type="Proteomes" id="UP001558534"/>
    </source>
</evidence>
<dbReference type="PANTHER" id="PTHR21404:SF3">
    <property type="entry name" value="SMALL RNA 2'-O-METHYLTRANSFERASE"/>
    <property type="match status" value="1"/>
</dbReference>
<keyword evidence="10" id="KW-0943">RNA-mediated gene silencing</keyword>
<gene>
    <name evidence="14" type="ORF">AB1300_07385</name>
</gene>
<evidence type="ECO:0000256" key="3">
    <source>
        <dbReference type="ARBA" id="ARBA00021330"/>
    </source>
</evidence>
<evidence type="ECO:0000256" key="9">
    <source>
        <dbReference type="ARBA" id="ARBA00022884"/>
    </source>
</evidence>
<comment type="cofactor">
    <cofactor evidence="1">
        <name>Mg(2+)</name>
        <dbReference type="ChEBI" id="CHEBI:18420"/>
    </cofactor>
</comment>
<reference evidence="14 15" key="1">
    <citation type="submission" date="2024-07" db="EMBL/GenBank/DDBJ databases">
        <title>Characterization of a bacterium isolated from hydrolysated instant sea cucumber by whole-genome sequencing and metabolomics.</title>
        <authorList>
            <person name="Luo X."/>
            <person name="Zhang Z."/>
            <person name="Zheng Z."/>
            <person name="Zhang W."/>
            <person name="Ming T."/>
            <person name="Jiao L."/>
            <person name="Su X."/>
            <person name="Kong F."/>
            <person name="Xu J."/>
        </authorList>
    </citation>
    <scope>NUCLEOTIDE SEQUENCE [LARGE SCALE GENOMIC DNA]</scope>
    <source>
        <strain evidence="14 15">XL-2024</strain>
    </source>
</reference>
<proteinExistence type="inferred from homology"/>
<dbReference type="Gene3D" id="3.30.1610.20">
    <property type="entry name" value="Hen1, N-terminal domain"/>
    <property type="match status" value="1"/>
</dbReference>
<dbReference type="InterPro" id="IPR024740">
    <property type="entry name" value="Hen1_N"/>
</dbReference>
<keyword evidence="6" id="KW-0949">S-adenosyl-L-methionine</keyword>
<evidence type="ECO:0000256" key="2">
    <source>
        <dbReference type="ARBA" id="ARBA00009026"/>
    </source>
</evidence>
<evidence type="ECO:0000256" key="1">
    <source>
        <dbReference type="ARBA" id="ARBA00001946"/>
    </source>
</evidence>
<dbReference type="RefSeq" id="WP_368635866.1">
    <property type="nucleotide sequence ID" value="NZ_JBFRHK010000003.1"/>
</dbReference>
<dbReference type="InterPro" id="IPR029063">
    <property type="entry name" value="SAM-dependent_MTases_sf"/>
</dbReference>
<name>A0ABV3VVP4_9BACI</name>
<keyword evidence="7" id="KW-0479">Metal-binding</keyword>
<dbReference type="EMBL" id="JBFRHK010000003">
    <property type="protein sequence ID" value="MEX3744958.1"/>
    <property type="molecule type" value="Genomic_DNA"/>
</dbReference>
<comment type="caution">
    <text evidence="14">The sequence shown here is derived from an EMBL/GenBank/DDBJ whole genome shotgun (WGS) entry which is preliminary data.</text>
</comment>
<dbReference type="InterPro" id="IPR026610">
    <property type="entry name" value="Hen1"/>
</dbReference>
<evidence type="ECO:0000256" key="12">
    <source>
        <dbReference type="ARBA" id="ARBA00048418"/>
    </source>
</evidence>
<dbReference type="Proteomes" id="UP001558534">
    <property type="component" value="Unassembled WGS sequence"/>
</dbReference>
<keyword evidence="9" id="KW-0694">RNA-binding</keyword>
<organism evidence="14 15">
    <name type="scientific">Lysinibacillus xylanilyticus</name>
    <dbReference type="NCBI Taxonomy" id="582475"/>
    <lineage>
        <taxon>Bacteria</taxon>
        <taxon>Bacillati</taxon>
        <taxon>Bacillota</taxon>
        <taxon>Bacilli</taxon>
        <taxon>Bacillales</taxon>
        <taxon>Bacillaceae</taxon>
        <taxon>Lysinibacillus</taxon>
    </lineage>
</organism>
<dbReference type="EC" id="2.1.1.386" evidence="11"/>
<dbReference type="GO" id="GO:0032259">
    <property type="term" value="P:methylation"/>
    <property type="evidence" value="ECO:0007669"/>
    <property type="project" value="UniProtKB-KW"/>
</dbReference>
<sequence>MQLTIQAKGENVKAISYLLSKNPNNLYERRVKDHLVRLVYHELSETSLAVTIFVTPNALALVQNDNALDITHYINDREFAASSIFLSLIRSALGTALNGRPKEQYIEWVAQAFSFEFEFGPIATTMTNKEIHELFQPLGYTVNIEALNKKHRARFLTLSADITLQRALQHLFVLIPVLDDYKHYFIDELEVDKLKRYGEGWLDTHPMKEYIYKKALRFSHLYNGTPTIQNTTRSLNTLRYEKIVETIKALPQKSTIVDLGSGEGKLSSLLAYVKGIDELLAVEPSEAAMKKAIKRFETLEKAYVIPKPTWGSLFYYDARLHHKDVIVLCEVIEHINEERLPKIMSLLLSQYSPQTLIVTTPNAEYNAVYELDEMRHDDHRFEWTRSQFQKWCHVMNSHEQYELLFTGIGNEHNLYGQPTQMCVFTKKEVSV</sequence>
<evidence type="ECO:0000256" key="8">
    <source>
        <dbReference type="ARBA" id="ARBA00022842"/>
    </source>
</evidence>
<evidence type="ECO:0000256" key="10">
    <source>
        <dbReference type="ARBA" id="ARBA00023158"/>
    </source>
</evidence>
<dbReference type="Gene3D" id="3.40.50.150">
    <property type="entry name" value="Vaccinia Virus protein VP39"/>
    <property type="match status" value="1"/>
</dbReference>
<evidence type="ECO:0000256" key="11">
    <source>
        <dbReference type="ARBA" id="ARBA00035025"/>
    </source>
</evidence>
<keyword evidence="5" id="KW-0808">Transferase</keyword>
<comment type="catalytic activity">
    <reaction evidence="12">
        <text>small RNA 3'-end nucleotide + S-adenosyl-L-methionine = small RNA 3'-end 2'-O-methylnucleotide + S-adenosyl-L-homocysteine + H(+)</text>
        <dbReference type="Rhea" id="RHEA:37887"/>
        <dbReference type="Rhea" id="RHEA-COMP:10415"/>
        <dbReference type="Rhea" id="RHEA-COMP:10416"/>
        <dbReference type="ChEBI" id="CHEBI:15378"/>
        <dbReference type="ChEBI" id="CHEBI:57856"/>
        <dbReference type="ChEBI" id="CHEBI:59789"/>
        <dbReference type="ChEBI" id="CHEBI:74896"/>
        <dbReference type="ChEBI" id="CHEBI:74898"/>
        <dbReference type="EC" id="2.1.1.386"/>
    </reaction>
</comment>
<protein>
    <recommendedName>
        <fullName evidence="3">Small RNA 2'-O-methyltransferase</fullName>
        <ecNumber evidence="11">2.1.1.386</ecNumber>
    </recommendedName>
</protein>
<keyword evidence="15" id="KW-1185">Reference proteome</keyword>
<dbReference type="PANTHER" id="PTHR21404">
    <property type="entry name" value="HEN1"/>
    <property type="match status" value="1"/>
</dbReference>
<dbReference type="Pfam" id="PF12623">
    <property type="entry name" value="Hen1_L"/>
    <property type="match status" value="1"/>
</dbReference>
<evidence type="ECO:0000256" key="5">
    <source>
        <dbReference type="ARBA" id="ARBA00022679"/>
    </source>
</evidence>
<evidence type="ECO:0000256" key="7">
    <source>
        <dbReference type="ARBA" id="ARBA00022723"/>
    </source>
</evidence>
<evidence type="ECO:0000256" key="6">
    <source>
        <dbReference type="ARBA" id="ARBA00022691"/>
    </source>
</evidence>
<evidence type="ECO:0000256" key="4">
    <source>
        <dbReference type="ARBA" id="ARBA00022603"/>
    </source>
</evidence>